<evidence type="ECO:0000259" key="2">
    <source>
        <dbReference type="Pfam" id="PF21113"/>
    </source>
</evidence>
<dbReference type="RefSeq" id="WP_184309396.1">
    <property type="nucleotide sequence ID" value="NZ_JACHEN010000006.1"/>
</dbReference>
<comment type="caution">
    <text evidence="3">The sequence shown here is derived from an EMBL/GenBank/DDBJ whole genome shotgun (WGS) entry which is preliminary data.</text>
</comment>
<evidence type="ECO:0000313" key="4">
    <source>
        <dbReference type="Proteomes" id="UP000579281"/>
    </source>
</evidence>
<dbReference type="AlphaFoldDB" id="A0A841KPB9"/>
<dbReference type="InterPro" id="IPR048520">
    <property type="entry name" value="LarA_C"/>
</dbReference>
<organism evidence="3 4">
    <name type="scientific">Anaerosolibacter carboniphilus</name>
    <dbReference type="NCBI Taxonomy" id="1417629"/>
    <lineage>
        <taxon>Bacteria</taxon>
        <taxon>Bacillati</taxon>
        <taxon>Bacillota</taxon>
        <taxon>Clostridia</taxon>
        <taxon>Peptostreptococcales</taxon>
        <taxon>Thermotaleaceae</taxon>
        <taxon>Anaerosolibacter</taxon>
    </lineage>
</organism>
<name>A0A841KPB9_9FIRM</name>
<dbReference type="InterPro" id="IPR043166">
    <property type="entry name" value="LarA-like_C"/>
</dbReference>
<accession>A0A841KPB9</accession>
<feature type="domain" description="LarA-like N-terminal" evidence="1">
    <location>
        <begin position="8"/>
        <end position="207"/>
    </location>
</feature>
<dbReference type="PANTHER" id="PTHR33171">
    <property type="entry name" value="LAR_N DOMAIN-CONTAINING PROTEIN"/>
    <property type="match status" value="1"/>
</dbReference>
<dbReference type="InterPro" id="IPR048068">
    <property type="entry name" value="LarA-like"/>
</dbReference>
<reference evidence="3 4" key="1">
    <citation type="submission" date="2020-08" db="EMBL/GenBank/DDBJ databases">
        <title>Genomic Encyclopedia of Type Strains, Phase IV (KMG-IV): sequencing the most valuable type-strain genomes for metagenomic binning, comparative biology and taxonomic classification.</title>
        <authorList>
            <person name="Goeker M."/>
        </authorList>
    </citation>
    <scope>NUCLEOTIDE SEQUENCE [LARGE SCALE GENOMIC DNA]</scope>
    <source>
        <strain evidence="3 4">DSM 103526</strain>
    </source>
</reference>
<evidence type="ECO:0000313" key="3">
    <source>
        <dbReference type="EMBL" id="MBB6215263.1"/>
    </source>
</evidence>
<dbReference type="PANTHER" id="PTHR33171:SF17">
    <property type="entry name" value="LARA-LIKE N-TERMINAL DOMAIN-CONTAINING PROTEIN"/>
    <property type="match status" value="1"/>
</dbReference>
<dbReference type="Proteomes" id="UP000579281">
    <property type="component" value="Unassembled WGS sequence"/>
</dbReference>
<feature type="domain" description="Lactate racemase C-terminal" evidence="2">
    <location>
        <begin position="282"/>
        <end position="421"/>
    </location>
</feature>
<sequence>MNSIQLKYGKELIDVPLSEDQIFGIIKSNTADHHKTEEAVILDALENPIGSLKLREIVKPGEKVCIVISDVTRAWQRMNVYLPYLVDELCKGGITDENIIFISAVGSHRKQTEQEHQRLLGDALKDRFKVIDHDCLDDNNLVYLGHTSFGTPVKVNKIAMDCDHILLTGAIVFHLLAGWGGGKKSILPGIAGYETIMANHAMSLNPEIGKGSNPEIRSGKIIDNSIHADMLEAAALVKPSFIFNVIMDSQGRISHAVAGDYAKAHARGCQIVDDMDGIAIQSKAEMVIASACGYPKDINFYQTIKTVINAKEAVEENGVIIILSECSEGIGNAEIQEIVQNYSTLLDRERAIRTNYSIAKYIGYYATEVAAKHTFILVSSLPPETLTMANIKIVKTLEEALEMAYSIKGSNVKTYLMPHGANTLPKVQNL</sequence>
<dbReference type="EMBL" id="JACHEN010000006">
    <property type="protein sequence ID" value="MBB6215263.1"/>
    <property type="molecule type" value="Genomic_DNA"/>
</dbReference>
<dbReference type="InterPro" id="IPR047926">
    <property type="entry name" value="Ni_dep_LarA"/>
</dbReference>
<proteinExistence type="predicted"/>
<protein>
    <submittedName>
        <fullName evidence="3">Nickel-dependent lactate racemase</fullName>
    </submittedName>
</protein>
<dbReference type="NCBIfam" id="NF033504">
    <property type="entry name" value="Ni_dep_LarA"/>
    <property type="match status" value="1"/>
</dbReference>
<dbReference type="InterPro" id="IPR018657">
    <property type="entry name" value="LarA-like_N"/>
</dbReference>
<gene>
    <name evidence="3" type="ORF">HNQ80_001352</name>
</gene>
<dbReference type="Pfam" id="PF09861">
    <property type="entry name" value="Lar_N"/>
    <property type="match status" value="1"/>
</dbReference>
<dbReference type="GO" id="GO:0050043">
    <property type="term" value="F:lactate racemase activity"/>
    <property type="evidence" value="ECO:0007669"/>
    <property type="project" value="InterPro"/>
</dbReference>
<dbReference type="Pfam" id="PF21113">
    <property type="entry name" value="LarA_C"/>
    <property type="match status" value="1"/>
</dbReference>
<evidence type="ECO:0000259" key="1">
    <source>
        <dbReference type="Pfam" id="PF09861"/>
    </source>
</evidence>
<dbReference type="Gene3D" id="3.40.50.11440">
    <property type="match status" value="1"/>
</dbReference>
<dbReference type="Gene3D" id="3.90.226.30">
    <property type="match status" value="1"/>
</dbReference>
<keyword evidence="4" id="KW-1185">Reference proteome</keyword>